<name>A0A850NXM4_9PROT</name>
<evidence type="ECO:0000313" key="2">
    <source>
        <dbReference type="Proteomes" id="UP000522590"/>
    </source>
</evidence>
<gene>
    <name evidence="1" type="ORF">HUK81_09475</name>
</gene>
<evidence type="ECO:0000313" key="1">
    <source>
        <dbReference type="EMBL" id="NVN37165.1"/>
    </source>
</evidence>
<reference evidence="1 2" key="1">
    <citation type="submission" date="2020-06" db="EMBL/GenBank/DDBJ databases">
        <title>Description of novel acetic acid bacteria.</title>
        <authorList>
            <person name="Sombolestani A."/>
        </authorList>
    </citation>
    <scope>NUCLEOTIDE SEQUENCE [LARGE SCALE GENOMIC DNA]</scope>
    <source>
        <strain evidence="1 2">LMG 25</strain>
    </source>
</reference>
<proteinExistence type="predicted"/>
<dbReference type="EMBL" id="JABXXS010000018">
    <property type="protein sequence ID" value="NVN37165.1"/>
    <property type="molecule type" value="Genomic_DNA"/>
</dbReference>
<comment type="caution">
    <text evidence="1">The sequence shown here is derived from an EMBL/GenBank/DDBJ whole genome shotgun (WGS) entry which is preliminary data.</text>
</comment>
<accession>A0A850NXM4</accession>
<protein>
    <submittedName>
        <fullName evidence="1">Uncharacterized protein</fullName>
    </submittedName>
</protein>
<dbReference type="PROSITE" id="PS51257">
    <property type="entry name" value="PROKAR_LIPOPROTEIN"/>
    <property type="match status" value="1"/>
</dbReference>
<dbReference type="Proteomes" id="UP000522590">
    <property type="component" value="Unassembled WGS sequence"/>
</dbReference>
<dbReference type="AlphaFoldDB" id="A0A850NXM4"/>
<organism evidence="1 2">
    <name type="scientific">Komagataeibacter swingsii</name>
    <dbReference type="NCBI Taxonomy" id="215220"/>
    <lineage>
        <taxon>Bacteria</taxon>
        <taxon>Pseudomonadati</taxon>
        <taxon>Pseudomonadota</taxon>
        <taxon>Alphaproteobacteria</taxon>
        <taxon>Acetobacterales</taxon>
        <taxon>Acetobacteraceae</taxon>
        <taxon>Komagataeibacter</taxon>
    </lineage>
</organism>
<sequence>MNWGDRIAFLFACMVGLSGCAVHPAKVSTTIPQALAGIQASLAQAGVVSVSHAGDWTEKQDALFVRAVRSAQCSQGRSDPVVVTIAGDVTLQLSGQFTQGGQFSVGAITTAPTFGIQGDASRTRGQTVSLLVSYAPLSSMPDVEMGRQLGYEASMFAQNDDARHAEAARLIADREELRGRVQAMIDSWITAECIQPSPVVPFVGRHGDPNRKNR</sequence>
<dbReference type="RefSeq" id="WP_176643205.1">
    <property type="nucleotide sequence ID" value="NZ_JABXXS010000018.1"/>
</dbReference>